<dbReference type="Gene3D" id="3.30.9.10">
    <property type="entry name" value="D-Amino Acid Oxidase, subunit A, domain 2"/>
    <property type="match status" value="1"/>
</dbReference>
<dbReference type="Proteomes" id="UP001263371">
    <property type="component" value="Unassembled WGS sequence"/>
</dbReference>
<feature type="domain" description="FAD dependent oxidoreductase" evidence="6">
    <location>
        <begin position="29"/>
        <end position="373"/>
    </location>
</feature>
<dbReference type="InterPro" id="IPR031656">
    <property type="entry name" value="DAO_C"/>
</dbReference>
<dbReference type="Pfam" id="PF16901">
    <property type="entry name" value="DAO_C"/>
    <property type="match status" value="1"/>
</dbReference>
<dbReference type="PANTHER" id="PTHR11985">
    <property type="entry name" value="GLYCEROL-3-PHOSPHATE DEHYDROGENASE"/>
    <property type="match status" value="1"/>
</dbReference>
<evidence type="ECO:0000259" key="7">
    <source>
        <dbReference type="Pfam" id="PF16901"/>
    </source>
</evidence>
<dbReference type="InterPro" id="IPR000447">
    <property type="entry name" value="G3P_DH_FAD-dep"/>
</dbReference>
<comment type="similarity">
    <text evidence="2">Belongs to the FAD-dependent glycerol-3-phosphate dehydrogenase family.</text>
</comment>
<evidence type="ECO:0000256" key="2">
    <source>
        <dbReference type="ARBA" id="ARBA00007330"/>
    </source>
</evidence>
<dbReference type="PANTHER" id="PTHR11985:SF15">
    <property type="entry name" value="GLYCEROL-3-PHOSPHATE DEHYDROGENASE, MITOCHONDRIAL"/>
    <property type="match status" value="1"/>
</dbReference>
<gene>
    <name evidence="8" type="ORF">RWH45_01510</name>
</gene>
<feature type="domain" description="Alpha-glycerophosphate oxidase C-terminal" evidence="7">
    <location>
        <begin position="430"/>
        <end position="551"/>
    </location>
</feature>
<keyword evidence="5 8" id="KW-0560">Oxidoreductase</keyword>
<comment type="caution">
    <text evidence="8">The sequence shown here is derived from an EMBL/GenBank/DDBJ whole genome shotgun (WGS) entry which is preliminary data.</text>
</comment>
<comment type="cofactor">
    <cofactor evidence="1">
        <name>FAD</name>
        <dbReference type="ChEBI" id="CHEBI:57692"/>
    </cofactor>
</comment>
<dbReference type="InterPro" id="IPR036188">
    <property type="entry name" value="FAD/NAD-bd_sf"/>
</dbReference>
<evidence type="ECO:0000256" key="4">
    <source>
        <dbReference type="ARBA" id="ARBA00022827"/>
    </source>
</evidence>
<dbReference type="EMBL" id="JAWDIS010000001">
    <property type="protein sequence ID" value="MDU0365870.1"/>
    <property type="molecule type" value="Genomic_DNA"/>
</dbReference>
<evidence type="ECO:0000313" key="9">
    <source>
        <dbReference type="Proteomes" id="UP001263371"/>
    </source>
</evidence>
<dbReference type="InterPro" id="IPR006076">
    <property type="entry name" value="FAD-dep_OxRdtase"/>
</dbReference>
<dbReference type="EC" id="1.-.-.-" evidence="8"/>
<reference evidence="8 9" key="1">
    <citation type="submission" date="2023-09" db="EMBL/GenBank/DDBJ databases">
        <title>Microbacterium fusihabitans sp. nov., Microbacterium phycihabitans sp. nov., and Microbacterium cervinum sp. nov., isolated from dried seaweeds of beach.</title>
        <authorList>
            <person name="Lee S.D."/>
        </authorList>
    </citation>
    <scope>NUCLEOTIDE SEQUENCE [LARGE SCALE GENOMIC DNA]</scope>
    <source>
        <strain evidence="8 9">KSW4-17</strain>
    </source>
</reference>
<dbReference type="PRINTS" id="PR01001">
    <property type="entry name" value="FADG3PDH"/>
</dbReference>
<evidence type="ECO:0000256" key="5">
    <source>
        <dbReference type="ARBA" id="ARBA00023002"/>
    </source>
</evidence>
<sequence>MSSPTSSPRADVPALRPDVQALRDAEDLDVLIIGGGINGLATLRDLALQGVSVALVERGDFVSGASSASSHMVHGGIRYLENGEFRLVKEAVTERNDLLKTAPHYVKPLETTIPIYKTFSGILSAPFRLLVTHGRGKPNERGALLIKVGLIMYDTFSRDGGSVPRHKFLGKKKSLAELPKLNNDLAYTATYFDASMHDPERIALDVLRDGIEAGAGRTQAVNYVSAVGADANGVRVRDEVSGEEFTVKSKVILNTAGPWTDLANEAMGLKTQFMGGTKGSHIVLDNPELLAATGGREIFFEHSDGRIVLIYPLKDRVLVGTTDIDADPSKPVVCTDDEIEYFFDLIGHVFPTVGVDRSQIVYTFSGIRPLPRHDDTAPGFVSRDYRIVEDEIAGTPAMSLVGGKWTTFRALAEHLSMKTLQKLRRPHRVSTQGLSIGGGAGFPATPEQRRRWISARTNAHSAELVDAMLERYGTRADAILDVLPADPTPVEDAPGYYREELEWIAANEQVVHLIDVLLRRTHLAFVGGMTERTLREVAEAVAGPLGWDADRVDDEISRTTEILRSAHRVDLAQAGVARI</sequence>
<evidence type="ECO:0000259" key="6">
    <source>
        <dbReference type="Pfam" id="PF01266"/>
    </source>
</evidence>
<name>A0ABU3T3F6_9MICO</name>
<keyword evidence="9" id="KW-1185">Reference proteome</keyword>
<dbReference type="SUPFAM" id="SSF51905">
    <property type="entry name" value="FAD/NAD(P)-binding domain"/>
    <property type="match status" value="1"/>
</dbReference>
<evidence type="ECO:0000313" key="8">
    <source>
        <dbReference type="EMBL" id="MDU0365870.1"/>
    </source>
</evidence>
<keyword evidence="3" id="KW-0285">Flavoprotein</keyword>
<accession>A0ABU3T3F6</accession>
<dbReference type="Pfam" id="PF01266">
    <property type="entry name" value="DAO"/>
    <property type="match status" value="1"/>
</dbReference>
<proteinExistence type="inferred from homology"/>
<dbReference type="RefSeq" id="WP_315993162.1">
    <property type="nucleotide sequence ID" value="NZ_JAWDIS010000001.1"/>
</dbReference>
<dbReference type="InterPro" id="IPR038299">
    <property type="entry name" value="DAO_C_sf"/>
</dbReference>
<keyword evidence="4" id="KW-0274">FAD</keyword>
<dbReference type="Gene3D" id="3.50.50.60">
    <property type="entry name" value="FAD/NAD(P)-binding domain"/>
    <property type="match status" value="1"/>
</dbReference>
<organism evidence="8 9">
    <name type="scientific">Microbacterium galbum</name>
    <dbReference type="NCBI Taxonomy" id="3075994"/>
    <lineage>
        <taxon>Bacteria</taxon>
        <taxon>Bacillati</taxon>
        <taxon>Actinomycetota</taxon>
        <taxon>Actinomycetes</taxon>
        <taxon>Micrococcales</taxon>
        <taxon>Microbacteriaceae</taxon>
        <taxon>Microbacterium</taxon>
    </lineage>
</organism>
<dbReference type="GO" id="GO:0016491">
    <property type="term" value="F:oxidoreductase activity"/>
    <property type="evidence" value="ECO:0007669"/>
    <property type="project" value="UniProtKB-KW"/>
</dbReference>
<evidence type="ECO:0000256" key="3">
    <source>
        <dbReference type="ARBA" id="ARBA00022630"/>
    </source>
</evidence>
<dbReference type="Gene3D" id="1.10.8.870">
    <property type="entry name" value="Alpha-glycerophosphate oxidase, cap domain"/>
    <property type="match status" value="1"/>
</dbReference>
<evidence type="ECO:0000256" key="1">
    <source>
        <dbReference type="ARBA" id="ARBA00001974"/>
    </source>
</evidence>
<protein>
    <submittedName>
        <fullName evidence="8">Glycerol-3-phosphate dehydrogenase/oxidase</fullName>
        <ecNumber evidence="8">1.-.-.-</ecNumber>
    </submittedName>
</protein>